<dbReference type="AlphaFoldDB" id="A0A7X0U4R3"/>
<evidence type="ECO:0000313" key="1">
    <source>
        <dbReference type="EMBL" id="MBB6554745.1"/>
    </source>
</evidence>
<reference evidence="1 2" key="1">
    <citation type="submission" date="2020-08" db="EMBL/GenBank/DDBJ databases">
        <title>Sequencing the genomes of 1000 actinobacteria strains.</title>
        <authorList>
            <person name="Klenk H.-P."/>
        </authorList>
    </citation>
    <scope>NUCLEOTIDE SEQUENCE [LARGE SCALE GENOMIC DNA]</scope>
    <source>
        <strain evidence="1 2">DSM 43768</strain>
    </source>
</reference>
<sequence length="61" mass="6551">MAQPARAVGTGLVELTDLTLLQLVEVDEATLDRAVRGIVGRRGPWDRLWQEDSASGHGAVP</sequence>
<comment type="caution">
    <text evidence="1">The sequence shown here is derived from an EMBL/GenBank/DDBJ whole genome shotgun (WGS) entry which is preliminary data.</text>
</comment>
<evidence type="ECO:0000313" key="2">
    <source>
        <dbReference type="Proteomes" id="UP000565579"/>
    </source>
</evidence>
<name>A0A7X0U4R3_9ACTN</name>
<dbReference type="RefSeq" id="WP_185109430.1">
    <property type="nucleotide sequence ID" value="NZ_BAAAXY010000319.1"/>
</dbReference>
<keyword evidence="2" id="KW-1185">Reference proteome</keyword>
<proteinExistence type="predicted"/>
<protein>
    <submittedName>
        <fullName evidence="1">Uncharacterized protein</fullName>
    </submittedName>
</protein>
<organism evidence="1 2">
    <name type="scientific">Nonomuraea rubra</name>
    <dbReference type="NCBI Taxonomy" id="46180"/>
    <lineage>
        <taxon>Bacteria</taxon>
        <taxon>Bacillati</taxon>
        <taxon>Actinomycetota</taxon>
        <taxon>Actinomycetes</taxon>
        <taxon>Streptosporangiales</taxon>
        <taxon>Streptosporangiaceae</taxon>
        <taxon>Nonomuraea</taxon>
    </lineage>
</organism>
<accession>A0A7X0U4R3</accession>
<dbReference type="Proteomes" id="UP000565579">
    <property type="component" value="Unassembled WGS sequence"/>
</dbReference>
<gene>
    <name evidence="1" type="ORF">HD593_009540</name>
</gene>
<dbReference type="EMBL" id="JACHMI010000001">
    <property type="protein sequence ID" value="MBB6554745.1"/>
    <property type="molecule type" value="Genomic_DNA"/>
</dbReference>